<proteinExistence type="predicted"/>
<gene>
    <name evidence="3" type="ORF">H8B04_11625</name>
</gene>
<keyword evidence="4" id="KW-1185">Reference proteome</keyword>
<evidence type="ECO:0000313" key="3">
    <source>
        <dbReference type="EMBL" id="MBD1430207.1"/>
    </source>
</evidence>
<dbReference type="RefSeq" id="WP_190302461.1">
    <property type="nucleotide sequence ID" value="NZ_JACOIJ010000022.1"/>
</dbReference>
<dbReference type="InterPro" id="IPR055407">
    <property type="entry name" value="TraM_C"/>
</dbReference>
<comment type="caution">
    <text evidence="3">The sequence shown here is derived from an EMBL/GenBank/DDBJ whole genome shotgun (WGS) entry which is preliminary data.</text>
</comment>
<reference evidence="3 4" key="1">
    <citation type="submission" date="2020-08" db="EMBL/GenBank/DDBJ databases">
        <title>Sphingobacterium sp. DN04309 isolated from aquaculture water.</title>
        <authorList>
            <person name="Zhang M."/>
        </authorList>
    </citation>
    <scope>NUCLEOTIDE SEQUENCE [LARGE SCALE GENOMIC DNA]</scope>
    <source>
        <strain evidence="3 4">DN04309</strain>
    </source>
</reference>
<dbReference type="Proteomes" id="UP000651271">
    <property type="component" value="Unassembled WGS sequence"/>
</dbReference>
<dbReference type="EMBL" id="JACOIJ010000022">
    <property type="protein sequence ID" value="MBD1430207.1"/>
    <property type="molecule type" value="Genomic_DNA"/>
</dbReference>
<feature type="domain" description="Conjugative transposon TraM C-terminal" evidence="2">
    <location>
        <begin position="230"/>
        <end position="377"/>
    </location>
</feature>
<organism evidence="3 4">
    <name type="scientific">Sphingobacterium litopenaei</name>
    <dbReference type="NCBI Taxonomy" id="2763500"/>
    <lineage>
        <taxon>Bacteria</taxon>
        <taxon>Pseudomonadati</taxon>
        <taxon>Bacteroidota</taxon>
        <taxon>Sphingobacteriia</taxon>
        <taxon>Sphingobacteriales</taxon>
        <taxon>Sphingobacteriaceae</taxon>
        <taxon>Sphingobacterium</taxon>
    </lineage>
</organism>
<keyword evidence="1" id="KW-0812">Transmembrane</keyword>
<name>A0ABR7YFX2_9SPHI</name>
<evidence type="ECO:0000256" key="1">
    <source>
        <dbReference type="SAM" id="Phobius"/>
    </source>
</evidence>
<evidence type="ECO:0000313" key="4">
    <source>
        <dbReference type="Proteomes" id="UP000651271"/>
    </source>
</evidence>
<evidence type="ECO:0000259" key="2">
    <source>
        <dbReference type="Pfam" id="PF12508"/>
    </source>
</evidence>
<keyword evidence="1" id="KW-1133">Transmembrane helix</keyword>
<accession>A0ABR7YFX2</accession>
<protein>
    <submittedName>
        <fullName evidence="3">Conjugative transposon protein TraM</fullName>
    </submittedName>
</protein>
<feature type="transmembrane region" description="Helical" evidence="1">
    <location>
        <begin position="10"/>
        <end position="27"/>
    </location>
</feature>
<sequence>MKVNFKKPRYIIPLIALPFLCIFYYVFNDFFQLKQNTEGEHSGSLQESIADVSDEIKKRELADKLAAYKNQYKSADGYTAISEIQQDQQADFKFDDLYNEKEKQKLDSIEKSLSSLHLSYNPSNTSATKKEDMELQNILNNLTYNNSTATKENNQTKQIDPLDLFRRQMALADSFAKANDPQYMEQENKAVVEQPNPAGQAQSASLKVQKFITNEKVFNTIKSGEQISLIKAIIDENRTSYADSRLRLRLVEDLKVAEHKIDKGTFLYANVSGFSAQRVQLTIYSIMHKDQILPVKLEIYDQDGQAGLYVPESQFREFGREISSNSAQGININQQAENNAQLLMSTLQRMFQSTTTAINKHIRKNKAKIKYNTHVYLIDSSTKNTGR</sequence>
<keyword evidence="1" id="KW-0472">Membrane</keyword>
<dbReference type="Pfam" id="PF12508">
    <property type="entry name" value="Transposon_TraM"/>
    <property type="match status" value="1"/>
</dbReference>